<dbReference type="InterPro" id="IPR050742">
    <property type="entry name" value="Helicase_Restrict-Modif_Enz"/>
</dbReference>
<evidence type="ECO:0000313" key="3">
    <source>
        <dbReference type="EMBL" id="NOU82587.1"/>
    </source>
</evidence>
<evidence type="ECO:0000259" key="1">
    <source>
        <dbReference type="Pfam" id="PF04851"/>
    </source>
</evidence>
<dbReference type="GO" id="GO:0004519">
    <property type="term" value="F:endonuclease activity"/>
    <property type="evidence" value="ECO:0007669"/>
    <property type="project" value="UniProtKB-KW"/>
</dbReference>
<keyword evidence="3" id="KW-0540">Nuclease</keyword>
<sequence length="1018" mass="116674">MDNEFFKRPILNSPYEYPARYWELDEQGQPTHQIIKNRRPAEFITPIPKPRKRKESVEQIQIVFDEGRGLSNEEQQYDPTSIINAIRRHVDHWRNLPNPADWHVTPETARLLQHWRNHKFSNTRPFFCQVEAVETAIWLIEVAPKIGKTGKDFLDHLVNASNDANPELIRLALKLATGAGKTTVMAMVIAWQTINAVRRPTSNNFTRAFLIVAPGLTIRDRLRVLQPNDPDSYYKSRELVPNDMLGILDRTKIVITNYHAFKLRERVELSKSGRALLQGRGDELNTLESEGQMLQRVLPELMGMKNIMIINDEAHHCYREKRSSDSETEMTPDEKKEAELNNEAARLWISGLETVNRKIGIRRVIDLSATPFFLSGSGYAEGTLFPWTVSDFSLMDAIECGIVKLPRVPVADNIPGGEMPKFRNLWEHIRARMPKKGRGKANSLDPLSLPVELLTALDALYGHYEKTFELWKASGIKVPPCFIVVCNNTSTSKLVYDYISGFQRLHDDGSTTLENGRLKLFRNFDDMGTPIARPRTLLIDSEQLESGNALDKDFRNMADDEIQRFRREIIERTGDRRRAEALSDQELLREVMNTVGREGRLGESIRCVVSVSMLTEGWDANTVTHVLGVRAFSTQLLCEQVIGRALRRQSYELNEEGRFNVEYADVLGIPFDFTAKPVIAPPQPPRETIHVKAVRPERDHLEIKFPRVEGYRVELPEERLSAIFDTDSILELTPDIVGPSITKNAGIIGEDVDLSLGHLKDIRDSTLLFNITKRLLYTKWRDSGEDPKLHLFGQLKKITTQWLDTCLLCRGGTYPALLMYQELADMACNRITAGITRSLIGDRPVKVVLDAYNPSGSTKYVSFNTSKVTRWETDVRKSHVNWVILDSDWEAEFCRVAESHPLVKSYVKNHNLGMMVPYRYGSEQRKYIPDFIVLVDDGRGDEDLLHLVIEIKGYRREDAKEKKTTMDTYWIPGVNNLGRYGRWSFAEFTQVYEIESDFEARLRSEFNEMIISATTRTM</sequence>
<keyword evidence="3" id="KW-0255">Endonuclease</keyword>
<feature type="domain" description="Helicase/UvrB N-terminal" evidence="1">
    <location>
        <begin position="129"/>
        <end position="371"/>
    </location>
</feature>
<dbReference type="Pfam" id="PF19778">
    <property type="entry name" value="RE_endonuc"/>
    <property type="match status" value="1"/>
</dbReference>
<evidence type="ECO:0000313" key="4">
    <source>
        <dbReference type="Proteomes" id="UP000596857"/>
    </source>
</evidence>
<dbReference type="Proteomes" id="UP000596857">
    <property type="component" value="Unassembled WGS sequence"/>
</dbReference>
<organism evidence="3 4">
    <name type="scientific">Paenibacillus phytohabitans</name>
    <dbReference type="NCBI Taxonomy" id="2654978"/>
    <lineage>
        <taxon>Bacteria</taxon>
        <taxon>Bacillati</taxon>
        <taxon>Bacillota</taxon>
        <taxon>Bacilli</taxon>
        <taxon>Bacillales</taxon>
        <taxon>Paenibacillaceae</taxon>
        <taxon>Paenibacillus</taxon>
    </lineage>
</organism>
<dbReference type="EMBL" id="WHOB01000082">
    <property type="protein sequence ID" value="NOU82587.1"/>
    <property type="molecule type" value="Genomic_DNA"/>
</dbReference>
<keyword evidence="4" id="KW-1185">Reference proteome</keyword>
<dbReference type="RefSeq" id="WP_171719908.1">
    <property type="nucleotide sequence ID" value="NZ_WHOB01000082.1"/>
</dbReference>
<dbReference type="Pfam" id="PF04851">
    <property type="entry name" value="ResIII"/>
    <property type="match status" value="1"/>
</dbReference>
<dbReference type="PANTHER" id="PTHR47396:SF1">
    <property type="entry name" value="ATP-DEPENDENT HELICASE IRC3-RELATED"/>
    <property type="match status" value="1"/>
</dbReference>
<feature type="domain" description="Type III restriction enzyme C-terminal endonuclease" evidence="2">
    <location>
        <begin position="879"/>
        <end position="962"/>
    </location>
</feature>
<dbReference type="InterPro" id="IPR006935">
    <property type="entry name" value="Helicase/UvrB_N"/>
</dbReference>
<gene>
    <name evidence="3" type="ORF">GC101_27350</name>
</gene>
<comment type="caution">
    <text evidence="3">The sequence shown here is derived from an EMBL/GenBank/DDBJ whole genome shotgun (WGS) entry which is preliminary data.</text>
</comment>
<dbReference type="Gene3D" id="3.40.50.300">
    <property type="entry name" value="P-loop containing nucleotide triphosphate hydrolases"/>
    <property type="match status" value="2"/>
</dbReference>
<dbReference type="NCBIfam" id="NF046055">
    <property type="entry name" value="restr_BPTD_3080"/>
    <property type="match status" value="1"/>
</dbReference>
<protein>
    <submittedName>
        <fullName evidence="3">Restriction endonuclease</fullName>
    </submittedName>
</protein>
<keyword evidence="3" id="KW-0378">Hydrolase</keyword>
<dbReference type="InterPro" id="IPR045572">
    <property type="entry name" value="RE_endonuc_C"/>
</dbReference>
<dbReference type="PANTHER" id="PTHR47396">
    <property type="entry name" value="TYPE I RESTRICTION ENZYME ECOKI R PROTEIN"/>
    <property type="match status" value="1"/>
</dbReference>
<evidence type="ECO:0000259" key="2">
    <source>
        <dbReference type="Pfam" id="PF19778"/>
    </source>
</evidence>
<dbReference type="InterPro" id="IPR027417">
    <property type="entry name" value="P-loop_NTPase"/>
</dbReference>
<name>A0ABX1YNF0_9BACL</name>
<reference evidence="3 4" key="1">
    <citation type="submission" date="2019-10" db="EMBL/GenBank/DDBJ databases">
        <title>Description of Paenibacillus terricola sp. nov.</title>
        <authorList>
            <person name="Carlier A."/>
            <person name="Qi S."/>
        </authorList>
    </citation>
    <scope>NUCLEOTIDE SEQUENCE [LARGE SCALE GENOMIC DNA]</scope>
    <source>
        <strain evidence="3 4">LMG 31459</strain>
    </source>
</reference>
<proteinExistence type="predicted"/>
<dbReference type="SUPFAM" id="SSF52540">
    <property type="entry name" value="P-loop containing nucleoside triphosphate hydrolases"/>
    <property type="match status" value="1"/>
</dbReference>
<accession>A0ABX1YNF0</accession>